<evidence type="ECO:0000313" key="3">
    <source>
        <dbReference type="Proteomes" id="UP001562425"/>
    </source>
</evidence>
<protein>
    <submittedName>
        <fullName evidence="2">Uncharacterized protein</fullName>
    </submittedName>
</protein>
<accession>A0ABD1CKY6</accession>
<keyword evidence="3" id="KW-1185">Reference proteome</keyword>
<evidence type="ECO:0000256" key="1">
    <source>
        <dbReference type="SAM" id="SignalP"/>
    </source>
</evidence>
<organism evidence="2 3">
    <name type="scientific">Culex pipiens pipiens</name>
    <name type="common">Northern house mosquito</name>
    <dbReference type="NCBI Taxonomy" id="38569"/>
    <lineage>
        <taxon>Eukaryota</taxon>
        <taxon>Metazoa</taxon>
        <taxon>Ecdysozoa</taxon>
        <taxon>Arthropoda</taxon>
        <taxon>Hexapoda</taxon>
        <taxon>Insecta</taxon>
        <taxon>Pterygota</taxon>
        <taxon>Neoptera</taxon>
        <taxon>Endopterygota</taxon>
        <taxon>Diptera</taxon>
        <taxon>Nematocera</taxon>
        <taxon>Culicoidea</taxon>
        <taxon>Culicidae</taxon>
        <taxon>Culicinae</taxon>
        <taxon>Culicini</taxon>
        <taxon>Culex</taxon>
        <taxon>Culex</taxon>
    </lineage>
</organism>
<evidence type="ECO:0000313" key="2">
    <source>
        <dbReference type="EMBL" id="KAL1377059.1"/>
    </source>
</evidence>
<dbReference type="EMBL" id="JBEHCU010011208">
    <property type="protein sequence ID" value="KAL1377059.1"/>
    <property type="molecule type" value="Genomic_DNA"/>
</dbReference>
<feature type="signal peptide" evidence="1">
    <location>
        <begin position="1"/>
        <end position="18"/>
    </location>
</feature>
<comment type="caution">
    <text evidence="2">The sequence shown here is derived from an EMBL/GenBank/DDBJ whole genome shotgun (WGS) entry which is preliminary data.</text>
</comment>
<dbReference type="Proteomes" id="UP001562425">
    <property type="component" value="Unassembled WGS sequence"/>
</dbReference>
<sequence length="113" mass="12946">MALLIYGSLALCVGAVLASQHSPYSLQSAVDALHRREAQLALRDEVTGEPLDEEGYWMEPSDDPQLPSFRPNRQRLNKLLANYLRRDEDPDEGPYDPYELEARKRSIFREAGW</sequence>
<dbReference type="AlphaFoldDB" id="A0ABD1CKY6"/>
<gene>
    <name evidence="2" type="ORF">pipiens_016509</name>
</gene>
<name>A0ABD1CKY6_CULPP</name>
<keyword evidence="1" id="KW-0732">Signal</keyword>
<proteinExistence type="predicted"/>
<feature type="chain" id="PRO_5044750179" evidence="1">
    <location>
        <begin position="19"/>
        <end position="113"/>
    </location>
</feature>
<reference evidence="2 3" key="1">
    <citation type="submission" date="2024-05" db="EMBL/GenBank/DDBJ databases">
        <title>Culex pipiens pipiens assembly and annotation.</title>
        <authorList>
            <person name="Alout H."/>
            <person name="Durand T."/>
        </authorList>
    </citation>
    <scope>NUCLEOTIDE SEQUENCE [LARGE SCALE GENOMIC DNA]</scope>
    <source>
        <strain evidence="2">HA-2024</strain>
        <tissue evidence="2">Whole body</tissue>
    </source>
</reference>